<accession>A0ABN2JYP2</accession>
<name>A0ABN2JYP2_9MICO</name>
<dbReference type="SMART" id="SM00331">
    <property type="entry name" value="PP2C_SIG"/>
    <property type="match status" value="1"/>
</dbReference>
<feature type="domain" description="PPM-type phosphatase" evidence="1">
    <location>
        <begin position="3"/>
        <end position="231"/>
    </location>
</feature>
<proteinExistence type="predicted"/>
<sequence>MIEVGQATHVGLVRAQNEDASLAAYPIFAVADGMGGHAAGEVASALAIDTLRELAGRELEAGDVVASIEEANRRVWDGGLLPGQRGMGTTLTGVAALADGSWVAFNVGDSRVLLAHDGEFRQVTIDHTEVQDMVTLGMLAPDEAAVHPMRHIVTRSLGARPGVDVDHERLDLTSGDRLLLCSDGLTDDVAPDDLFWILHTAANAQDAADALVQAALAGGGHDNVSVIVLEVQDSGA</sequence>
<dbReference type="SMART" id="SM00332">
    <property type="entry name" value="PP2Cc"/>
    <property type="match status" value="1"/>
</dbReference>
<dbReference type="InterPro" id="IPR015655">
    <property type="entry name" value="PP2C"/>
</dbReference>
<dbReference type="EMBL" id="BAAAPN010000001">
    <property type="protein sequence ID" value="GAA1743559.1"/>
    <property type="molecule type" value="Genomic_DNA"/>
</dbReference>
<dbReference type="PROSITE" id="PS51746">
    <property type="entry name" value="PPM_2"/>
    <property type="match status" value="1"/>
</dbReference>
<dbReference type="Proteomes" id="UP001501475">
    <property type="component" value="Unassembled WGS sequence"/>
</dbReference>
<dbReference type="SUPFAM" id="SSF81606">
    <property type="entry name" value="PP2C-like"/>
    <property type="match status" value="1"/>
</dbReference>
<dbReference type="Gene3D" id="3.60.40.10">
    <property type="entry name" value="PPM-type phosphatase domain"/>
    <property type="match status" value="1"/>
</dbReference>
<evidence type="ECO:0000313" key="2">
    <source>
        <dbReference type="EMBL" id="GAA1743559.1"/>
    </source>
</evidence>
<dbReference type="InterPro" id="IPR001932">
    <property type="entry name" value="PPM-type_phosphatase-like_dom"/>
</dbReference>
<gene>
    <name evidence="2" type="ORF">GCM10009810_00450</name>
</gene>
<reference evidence="2 3" key="1">
    <citation type="journal article" date="2019" name="Int. J. Syst. Evol. Microbiol.">
        <title>The Global Catalogue of Microorganisms (GCM) 10K type strain sequencing project: providing services to taxonomists for standard genome sequencing and annotation.</title>
        <authorList>
            <consortium name="The Broad Institute Genomics Platform"/>
            <consortium name="The Broad Institute Genome Sequencing Center for Infectious Disease"/>
            <person name="Wu L."/>
            <person name="Ma J."/>
        </authorList>
    </citation>
    <scope>NUCLEOTIDE SEQUENCE [LARGE SCALE GENOMIC DNA]</scope>
    <source>
        <strain evidence="2 3">JCM 15591</strain>
    </source>
</reference>
<keyword evidence="3" id="KW-1185">Reference proteome</keyword>
<comment type="caution">
    <text evidence="2">The sequence shown here is derived from an EMBL/GenBank/DDBJ whole genome shotgun (WGS) entry which is preliminary data.</text>
</comment>
<dbReference type="InterPro" id="IPR036457">
    <property type="entry name" value="PPM-type-like_dom_sf"/>
</dbReference>
<dbReference type="Pfam" id="PF13672">
    <property type="entry name" value="PP2C_2"/>
    <property type="match status" value="1"/>
</dbReference>
<dbReference type="CDD" id="cd00143">
    <property type="entry name" value="PP2Cc"/>
    <property type="match status" value="1"/>
</dbReference>
<evidence type="ECO:0000313" key="3">
    <source>
        <dbReference type="Proteomes" id="UP001501475"/>
    </source>
</evidence>
<evidence type="ECO:0000259" key="1">
    <source>
        <dbReference type="PROSITE" id="PS51746"/>
    </source>
</evidence>
<organism evidence="2 3">
    <name type="scientific">Nostocoides vanveenii</name>
    <dbReference type="NCBI Taxonomy" id="330835"/>
    <lineage>
        <taxon>Bacteria</taxon>
        <taxon>Bacillati</taxon>
        <taxon>Actinomycetota</taxon>
        <taxon>Actinomycetes</taxon>
        <taxon>Micrococcales</taxon>
        <taxon>Intrasporangiaceae</taxon>
        <taxon>Nostocoides</taxon>
    </lineage>
</organism>
<dbReference type="PANTHER" id="PTHR47992">
    <property type="entry name" value="PROTEIN PHOSPHATASE"/>
    <property type="match status" value="1"/>
</dbReference>
<protein>
    <submittedName>
        <fullName evidence="2">Protein phosphatase 2C domain-containing protein</fullName>
    </submittedName>
</protein>
<dbReference type="RefSeq" id="WP_344060395.1">
    <property type="nucleotide sequence ID" value="NZ_BAAAPN010000001.1"/>
</dbReference>